<protein>
    <recommendedName>
        <fullName evidence="3">BRCT domain-containing protein</fullName>
    </recommendedName>
</protein>
<reference evidence="1 2" key="1">
    <citation type="submission" date="2019-09" db="EMBL/GenBank/DDBJ databases">
        <title>Nitrincola iocasae sp. nov., a bacterium isolated from the sediment collected at a cold seep field in South China Sea.</title>
        <authorList>
            <person name="Zhang H."/>
            <person name="Wang H."/>
            <person name="Li C."/>
        </authorList>
    </citation>
    <scope>NUCLEOTIDE SEQUENCE [LARGE SCALE GENOMIC DNA]</scope>
    <source>
        <strain evidence="1 2">KXZD1103</strain>
    </source>
</reference>
<dbReference type="InterPro" id="IPR036420">
    <property type="entry name" value="BRCT_dom_sf"/>
</dbReference>
<dbReference type="AlphaFoldDB" id="A0A5J6LCV1"/>
<dbReference type="RefSeq" id="WP_151054585.1">
    <property type="nucleotide sequence ID" value="NZ_CP044222.1"/>
</dbReference>
<dbReference type="Gene3D" id="3.40.50.10190">
    <property type="entry name" value="BRCT domain"/>
    <property type="match status" value="1"/>
</dbReference>
<keyword evidence="2" id="KW-1185">Reference proteome</keyword>
<gene>
    <name evidence="1" type="ORF">F5I99_07385</name>
</gene>
<name>A0A5J6LCV1_9GAMM</name>
<evidence type="ECO:0000313" key="2">
    <source>
        <dbReference type="Proteomes" id="UP000325606"/>
    </source>
</evidence>
<proteinExistence type="predicted"/>
<dbReference type="Proteomes" id="UP000325606">
    <property type="component" value="Chromosome"/>
</dbReference>
<organism evidence="1 2">
    <name type="scientific">Nitrincola iocasae</name>
    <dbReference type="NCBI Taxonomy" id="2614693"/>
    <lineage>
        <taxon>Bacteria</taxon>
        <taxon>Pseudomonadati</taxon>
        <taxon>Pseudomonadota</taxon>
        <taxon>Gammaproteobacteria</taxon>
        <taxon>Oceanospirillales</taxon>
        <taxon>Oceanospirillaceae</taxon>
        <taxon>Nitrincola</taxon>
    </lineage>
</organism>
<accession>A0A5J6LCV1</accession>
<evidence type="ECO:0000313" key="1">
    <source>
        <dbReference type="EMBL" id="QEW06340.1"/>
    </source>
</evidence>
<sequence>MASQKVVSITYTDLGGNTTERSIEIRSADDERFSAICHVSHAPRTFRFDRVSAVKSDTGQPIDRDTWIKTVSGNDIPYREPTRKRPVETDGRVSVLFTGLGNALKPYAISLAEEHDLRVVQKSVSARLGFLVTGPTAGPSKVAKAKEQGVQIISYEAFLMLLETGELDIE</sequence>
<dbReference type="EMBL" id="CP044222">
    <property type="protein sequence ID" value="QEW06340.1"/>
    <property type="molecule type" value="Genomic_DNA"/>
</dbReference>
<dbReference type="KEGG" id="nik:F5I99_07385"/>
<evidence type="ECO:0008006" key="3">
    <source>
        <dbReference type="Google" id="ProtNLM"/>
    </source>
</evidence>